<dbReference type="AlphaFoldDB" id="A0A1Q8S153"/>
<feature type="region of interest" description="Disordered" evidence="2">
    <location>
        <begin position="133"/>
        <end position="159"/>
    </location>
</feature>
<evidence type="ECO:0000256" key="1">
    <source>
        <dbReference type="SAM" id="Coils"/>
    </source>
</evidence>
<dbReference type="InterPro" id="IPR010684">
    <property type="entry name" value="RNA_pol_II_trans_fac_SIII_A"/>
</dbReference>
<dbReference type="STRING" id="708187.A0A1Q8S153"/>
<feature type="compositionally biased region" description="Polar residues" evidence="2">
    <location>
        <begin position="273"/>
        <end position="283"/>
    </location>
</feature>
<proteinExistence type="predicted"/>
<dbReference type="GO" id="GO:0006368">
    <property type="term" value="P:transcription elongation by RNA polymerase II"/>
    <property type="evidence" value="ECO:0007669"/>
    <property type="project" value="InterPro"/>
</dbReference>
<dbReference type="Proteomes" id="UP000186583">
    <property type="component" value="Unassembled WGS sequence"/>
</dbReference>
<accession>A0A1Q8S153</accession>
<dbReference type="EMBL" id="MPGH01000044">
    <property type="protein sequence ID" value="OLN94324.1"/>
    <property type="molecule type" value="Genomic_DNA"/>
</dbReference>
<sequence length="417" mass="46276">MAPVKSLAELCVAVCQRHISELTSVGNGDSLQYHHVRDILLRVTNPAQLREIELNSPHIQGDTSELWLRLIKKEFPTESHEKNYAPKNPSKWYKIYERYADERREAQQQAEAELRARFQGLQQKKDTNVSRIVDPRYLPKPPKTGRTFGTRGRGGKDLPSSLNLNAGSRMKMTTGASVMKKARREAKEIAGIRSNLAVPTGLIRAPRLSKAPAAMAFDHRISSQPSFRPTSTSSRPPVASTIKANYVSDSSDNEENDEDLFGDEEASKKRGKTTSAGPTSPTYSRDKTLSAKPTTPSKSTMSRNRYSSMDTSSSTPRSSSSSAGLTGIRRGGILGNAPRPSANIRVERPKHNPEQPTTNADTSRSHKLINQHNGLQSPPLPTSLDELQPPRPATNNHEMPRKRKAVDIFMPKKKSRR</sequence>
<feature type="coiled-coil region" evidence="1">
    <location>
        <begin position="96"/>
        <end position="124"/>
    </location>
</feature>
<evidence type="ECO:0000313" key="4">
    <source>
        <dbReference type="Proteomes" id="UP000186583"/>
    </source>
</evidence>
<evidence type="ECO:0000313" key="3">
    <source>
        <dbReference type="EMBL" id="OLN94324.1"/>
    </source>
</evidence>
<name>A0A1Q8S153_9PEZI</name>
<dbReference type="PANTHER" id="PTHR15141">
    <property type="entry name" value="TRANSCRIPTION ELONGATION FACTOR B POLYPEPTIDE 3"/>
    <property type="match status" value="1"/>
</dbReference>
<keyword evidence="4" id="KW-1185">Reference proteome</keyword>
<organism evidence="3 4">
    <name type="scientific">Colletotrichum chlorophyti</name>
    <dbReference type="NCBI Taxonomy" id="708187"/>
    <lineage>
        <taxon>Eukaryota</taxon>
        <taxon>Fungi</taxon>
        <taxon>Dikarya</taxon>
        <taxon>Ascomycota</taxon>
        <taxon>Pezizomycotina</taxon>
        <taxon>Sordariomycetes</taxon>
        <taxon>Hypocreomycetidae</taxon>
        <taxon>Glomerellales</taxon>
        <taxon>Glomerellaceae</taxon>
        <taxon>Colletotrichum</taxon>
    </lineage>
</organism>
<dbReference type="PANTHER" id="PTHR15141:SF76">
    <property type="entry name" value="TRANSCRIPTION ELONGATION FACTOR B POLYPEPTIDE 3"/>
    <property type="match status" value="1"/>
</dbReference>
<gene>
    <name evidence="3" type="primary">Elongin-A</name>
    <name evidence="3" type="ORF">CCHL11_02921</name>
</gene>
<feature type="compositionally biased region" description="Low complexity" evidence="2">
    <location>
        <begin position="302"/>
        <end position="328"/>
    </location>
</feature>
<dbReference type="Gene3D" id="6.10.250.3180">
    <property type="match status" value="1"/>
</dbReference>
<keyword evidence="1" id="KW-0175">Coiled coil</keyword>
<feature type="compositionally biased region" description="Polar residues" evidence="2">
    <location>
        <begin position="354"/>
        <end position="376"/>
    </location>
</feature>
<dbReference type="Pfam" id="PF06881">
    <property type="entry name" value="Elongin_A"/>
    <property type="match status" value="1"/>
</dbReference>
<comment type="caution">
    <text evidence="3">The sequence shown here is derived from an EMBL/GenBank/DDBJ whole genome shotgun (WGS) entry which is preliminary data.</text>
</comment>
<evidence type="ECO:0000256" key="2">
    <source>
        <dbReference type="SAM" id="MobiDB-lite"/>
    </source>
</evidence>
<protein>
    <submittedName>
        <fullName evidence="3">Elongin-A</fullName>
    </submittedName>
</protein>
<feature type="compositionally biased region" description="Low complexity" evidence="2">
    <location>
        <begin position="222"/>
        <end position="237"/>
    </location>
</feature>
<feature type="compositionally biased region" description="Acidic residues" evidence="2">
    <location>
        <begin position="251"/>
        <end position="264"/>
    </location>
</feature>
<dbReference type="OrthoDB" id="21513at2759"/>
<feature type="region of interest" description="Disordered" evidence="2">
    <location>
        <begin position="219"/>
        <end position="417"/>
    </location>
</feature>
<dbReference type="InterPro" id="IPR051870">
    <property type="entry name" value="Elongin-A_domain"/>
</dbReference>
<dbReference type="GO" id="GO:0070449">
    <property type="term" value="C:elongin complex"/>
    <property type="evidence" value="ECO:0007669"/>
    <property type="project" value="InterPro"/>
</dbReference>
<feature type="compositionally biased region" description="Polar residues" evidence="2">
    <location>
        <begin position="291"/>
        <end position="301"/>
    </location>
</feature>
<reference evidence="3 4" key="1">
    <citation type="submission" date="2016-11" db="EMBL/GenBank/DDBJ databases">
        <title>Draft Genome Assembly of Colletotrichum chlorophyti a pathogen of herbaceous plants.</title>
        <authorList>
            <person name="Gan P."/>
            <person name="Narusaka M."/>
            <person name="Tsushima A."/>
            <person name="Narusaka Y."/>
            <person name="Takano Y."/>
            <person name="Shirasu K."/>
        </authorList>
    </citation>
    <scope>NUCLEOTIDE SEQUENCE [LARGE SCALE GENOMIC DNA]</scope>
    <source>
        <strain evidence="3 4">NTL11</strain>
    </source>
</reference>